<comment type="caution">
    <text evidence="8">The sequence shown here is derived from an EMBL/GenBank/DDBJ whole genome shotgun (WGS) entry which is preliminary data.</text>
</comment>
<comment type="subcellular location">
    <subcellularLocation>
        <location evidence="1">Membrane</location>
        <topology evidence="1">Multi-pass membrane protein</topology>
    </subcellularLocation>
</comment>
<sequence length="204" mass="22413">MRTWRYVFYILFPFCGVGLLVTPWIVTLRPQTASAREKLGSIDWLGCFSFVSSATLFLVAVSWGGVQYPWGSTGTLVPLCLGATGLFWTLLYGALFASKPFLRPTLFWNGSSAVAYLCGSIQGLVLRPTPTARDKYRSCLLLLDLRLTLKPFRPKMSAIAVRSPQRTAVLGKLTRGQGEAEGHRGLSSGSARYSMHVDPQPDCS</sequence>
<dbReference type="PANTHER" id="PTHR23501:SF59">
    <property type="entry name" value="MAJOR FACILITATOR SUPERFAMILY (MFS) PROFILE DOMAIN-CONTAINING PROTEIN-RELATED"/>
    <property type="match status" value="1"/>
</dbReference>
<proteinExistence type="predicted"/>
<reference evidence="9" key="1">
    <citation type="journal article" date="2023" name="Mol. Phylogenet. Evol.">
        <title>Genome-scale phylogeny and comparative genomics of the fungal order Sordariales.</title>
        <authorList>
            <person name="Hensen N."/>
            <person name="Bonometti L."/>
            <person name="Westerberg I."/>
            <person name="Brannstrom I.O."/>
            <person name="Guillou S."/>
            <person name="Cros-Aarteil S."/>
            <person name="Calhoun S."/>
            <person name="Haridas S."/>
            <person name="Kuo A."/>
            <person name="Mondo S."/>
            <person name="Pangilinan J."/>
            <person name="Riley R."/>
            <person name="LaButti K."/>
            <person name="Andreopoulos B."/>
            <person name="Lipzen A."/>
            <person name="Chen C."/>
            <person name="Yan M."/>
            <person name="Daum C."/>
            <person name="Ng V."/>
            <person name="Clum A."/>
            <person name="Steindorff A."/>
            <person name="Ohm R.A."/>
            <person name="Martin F."/>
            <person name="Silar P."/>
            <person name="Natvig D.O."/>
            <person name="Lalanne C."/>
            <person name="Gautier V."/>
            <person name="Ament-Velasquez S.L."/>
            <person name="Kruys A."/>
            <person name="Hutchinson M.I."/>
            <person name="Powell A.J."/>
            <person name="Barry K."/>
            <person name="Miller A.N."/>
            <person name="Grigoriev I.V."/>
            <person name="Debuchy R."/>
            <person name="Gladieux P."/>
            <person name="Hiltunen Thoren M."/>
            <person name="Johannesson H."/>
        </authorList>
    </citation>
    <scope>NUCLEOTIDE SEQUENCE [LARGE SCALE GENOMIC DNA]</scope>
    <source>
        <strain evidence="9">CBS 284.82</strain>
    </source>
</reference>
<dbReference type="InterPro" id="IPR010573">
    <property type="entry name" value="MFS_Str1/Tri12-like"/>
</dbReference>
<keyword evidence="2" id="KW-0813">Transport</keyword>
<keyword evidence="4 7" id="KW-1133">Transmembrane helix</keyword>
<dbReference type="GO" id="GO:0022857">
    <property type="term" value="F:transmembrane transporter activity"/>
    <property type="evidence" value="ECO:0007669"/>
    <property type="project" value="InterPro"/>
</dbReference>
<evidence type="ECO:0000313" key="8">
    <source>
        <dbReference type="EMBL" id="KAK4033588.1"/>
    </source>
</evidence>
<organism evidence="8 9">
    <name type="scientific">Parachaetomium inaequale</name>
    <dbReference type="NCBI Taxonomy" id="2588326"/>
    <lineage>
        <taxon>Eukaryota</taxon>
        <taxon>Fungi</taxon>
        <taxon>Dikarya</taxon>
        <taxon>Ascomycota</taxon>
        <taxon>Pezizomycotina</taxon>
        <taxon>Sordariomycetes</taxon>
        <taxon>Sordariomycetidae</taxon>
        <taxon>Sordariales</taxon>
        <taxon>Chaetomiaceae</taxon>
        <taxon>Parachaetomium</taxon>
    </lineage>
</organism>
<feature type="region of interest" description="Disordered" evidence="6">
    <location>
        <begin position="172"/>
        <end position="204"/>
    </location>
</feature>
<evidence type="ECO:0000256" key="3">
    <source>
        <dbReference type="ARBA" id="ARBA00022692"/>
    </source>
</evidence>
<keyword evidence="5 7" id="KW-0472">Membrane</keyword>
<dbReference type="GO" id="GO:0005886">
    <property type="term" value="C:plasma membrane"/>
    <property type="evidence" value="ECO:0007669"/>
    <property type="project" value="TreeGrafter"/>
</dbReference>
<feature type="transmembrane region" description="Helical" evidence="7">
    <location>
        <begin position="47"/>
        <end position="70"/>
    </location>
</feature>
<dbReference type="Proteomes" id="UP001303115">
    <property type="component" value="Unassembled WGS sequence"/>
</dbReference>
<name>A0AAN6P893_9PEZI</name>
<accession>A0AAN6P893</accession>
<evidence type="ECO:0000313" key="9">
    <source>
        <dbReference type="Proteomes" id="UP001303115"/>
    </source>
</evidence>
<evidence type="ECO:0000256" key="6">
    <source>
        <dbReference type="SAM" id="MobiDB-lite"/>
    </source>
</evidence>
<dbReference type="AlphaFoldDB" id="A0AAN6P893"/>
<dbReference type="PANTHER" id="PTHR23501">
    <property type="entry name" value="MAJOR FACILITATOR SUPERFAMILY"/>
    <property type="match status" value="1"/>
</dbReference>
<evidence type="ECO:0000256" key="5">
    <source>
        <dbReference type="ARBA" id="ARBA00023136"/>
    </source>
</evidence>
<keyword evidence="3 7" id="KW-0812">Transmembrane</keyword>
<evidence type="ECO:0000256" key="2">
    <source>
        <dbReference type="ARBA" id="ARBA00022448"/>
    </source>
</evidence>
<keyword evidence="9" id="KW-1185">Reference proteome</keyword>
<feature type="transmembrane region" description="Helical" evidence="7">
    <location>
        <begin position="6"/>
        <end position="26"/>
    </location>
</feature>
<protein>
    <submittedName>
        <fullName evidence="8">Uncharacterized protein</fullName>
    </submittedName>
</protein>
<feature type="transmembrane region" description="Helical" evidence="7">
    <location>
        <begin position="76"/>
        <end position="97"/>
    </location>
</feature>
<dbReference type="EMBL" id="MU854521">
    <property type="protein sequence ID" value="KAK4033588.1"/>
    <property type="molecule type" value="Genomic_DNA"/>
</dbReference>
<gene>
    <name evidence="8" type="ORF">C8A01DRAFT_19487</name>
</gene>
<evidence type="ECO:0000256" key="4">
    <source>
        <dbReference type="ARBA" id="ARBA00022989"/>
    </source>
</evidence>
<evidence type="ECO:0000256" key="7">
    <source>
        <dbReference type="SAM" id="Phobius"/>
    </source>
</evidence>
<dbReference type="Pfam" id="PF06609">
    <property type="entry name" value="TRI12"/>
    <property type="match status" value="1"/>
</dbReference>
<evidence type="ECO:0000256" key="1">
    <source>
        <dbReference type="ARBA" id="ARBA00004141"/>
    </source>
</evidence>